<dbReference type="InterPro" id="IPR043504">
    <property type="entry name" value="Peptidase_S1_PA_chymotrypsin"/>
</dbReference>
<dbReference type="InterPro" id="IPR043708">
    <property type="entry name" value="DUF5648"/>
</dbReference>
<dbReference type="SUPFAM" id="SSF50494">
    <property type="entry name" value="Trypsin-like serine proteases"/>
    <property type="match status" value="1"/>
</dbReference>
<evidence type="ECO:0000259" key="2">
    <source>
        <dbReference type="Pfam" id="PF18885"/>
    </source>
</evidence>
<sequence length="648" mass="67718">MDFRLRSVRAVMVLGAAALLAACGGGGGGGSSSDAQAGASASVAALPRAVVLSVESREQPATAAQDVVRVKDLAARPALAPARVSLGALLESRGEAAAAVGSRQIGAARFVEATATPAALAGQLHWTPTAAGGLAAAISFTAEDAHGLRLGVLVHALPGGAQLRVYRQDRQSAAYEISGQEVLQTIDRNIAAGDTSDAGRTWWTPDTGGDEATLEIELPPGTPASALDIAIPRLSHIYTNLSLPTADEGEQAKIGQSGSCNLDSSCYDAYASQRNAVARMVFVRPDGNAYLCTGTLLNDRDGTGTPYFISANHCFSSQTVASSLRTDWFYRSPSCNSNALSSSSVTRTGGATLLYASSSTDTLFVRLNETPPAGAVFAAWNAGTQSLGSAAVGIHHPKGDLQKISFGNVASLSSCSALTESSTTFSCSGSSGNFYRINWTQGVTEGGSSGSGLFVNGALVGTLYGGSITCTSNGGSDFYGRFDIAYGAALQQWLSPAVSTNGRTAIYRFFNGSTGAHFYTSSASERDFVIATYPAFSYEGVGFYAYGGATDGQSAVFRFFNTSTGAHFYTINAGERDSVIANYPVFKYEGPVWYAQTGAGNGSTAMYRFFNTKTSTHFYTISQAERDFVIATYPVFKYEGVAYYAWTN</sequence>
<reference evidence="4" key="1">
    <citation type="submission" date="2016-10" db="EMBL/GenBank/DDBJ databases">
        <authorList>
            <person name="Varghese N."/>
            <person name="Submissions S."/>
        </authorList>
    </citation>
    <scope>NUCLEOTIDE SEQUENCE [LARGE SCALE GENOMIC DNA]</scope>
    <source>
        <strain evidence="4">DSM 17101</strain>
    </source>
</reference>
<gene>
    <name evidence="3" type="ORF">SAMN04489708_10434</name>
</gene>
<feature type="signal peptide" evidence="1">
    <location>
        <begin position="1"/>
        <end position="21"/>
    </location>
</feature>
<dbReference type="PANTHER" id="PTHR36234">
    <property type="entry name" value="LYSYL ENDOPEPTIDASE"/>
    <property type="match status" value="1"/>
</dbReference>
<dbReference type="InterPro" id="IPR009003">
    <property type="entry name" value="Peptidase_S1_PA"/>
</dbReference>
<dbReference type="Pfam" id="PF18885">
    <property type="entry name" value="DUF5648"/>
    <property type="match status" value="1"/>
</dbReference>
<evidence type="ECO:0000313" key="4">
    <source>
        <dbReference type="Proteomes" id="UP000199317"/>
    </source>
</evidence>
<dbReference type="AlphaFoldDB" id="A0A1H0MR41"/>
<protein>
    <recommendedName>
        <fullName evidence="2">DUF5648 domain-containing protein</fullName>
    </recommendedName>
</protein>
<dbReference type="Pfam" id="PF13365">
    <property type="entry name" value="Trypsin_2"/>
    <property type="match status" value="1"/>
</dbReference>
<name>A0A1H0MR41_9BURK</name>
<evidence type="ECO:0000313" key="3">
    <source>
        <dbReference type="EMBL" id="SDO82847.1"/>
    </source>
</evidence>
<evidence type="ECO:0000256" key="1">
    <source>
        <dbReference type="SAM" id="SignalP"/>
    </source>
</evidence>
<proteinExistence type="predicted"/>
<dbReference type="OrthoDB" id="5619888at2"/>
<dbReference type="EMBL" id="FNJL01000004">
    <property type="protein sequence ID" value="SDO82847.1"/>
    <property type="molecule type" value="Genomic_DNA"/>
</dbReference>
<dbReference type="PANTHER" id="PTHR36234:SF5">
    <property type="entry name" value="LYSYL ENDOPEPTIDASE"/>
    <property type="match status" value="1"/>
</dbReference>
<accession>A0A1H0MR41</accession>
<dbReference type="Gene3D" id="2.40.10.10">
    <property type="entry name" value="Trypsin-like serine proteases"/>
    <property type="match status" value="2"/>
</dbReference>
<keyword evidence="1" id="KW-0732">Signal</keyword>
<organism evidence="3 4">
    <name type="scientific">Paracidovorax cattleyae</name>
    <dbReference type="NCBI Taxonomy" id="80868"/>
    <lineage>
        <taxon>Bacteria</taxon>
        <taxon>Pseudomonadati</taxon>
        <taxon>Pseudomonadota</taxon>
        <taxon>Betaproteobacteria</taxon>
        <taxon>Burkholderiales</taxon>
        <taxon>Comamonadaceae</taxon>
        <taxon>Paracidovorax</taxon>
    </lineage>
</organism>
<feature type="chain" id="PRO_5011764810" description="DUF5648 domain-containing protein" evidence="1">
    <location>
        <begin position="22"/>
        <end position="648"/>
    </location>
</feature>
<dbReference type="PROSITE" id="PS51257">
    <property type="entry name" value="PROKAR_LIPOPROTEIN"/>
    <property type="match status" value="1"/>
</dbReference>
<dbReference type="Proteomes" id="UP000199317">
    <property type="component" value="Unassembled WGS sequence"/>
</dbReference>
<dbReference type="RefSeq" id="WP_092832541.1">
    <property type="nucleotide sequence ID" value="NZ_FNJL01000004.1"/>
</dbReference>
<keyword evidence="4" id="KW-1185">Reference proteome</keyword>
<feature type="domain" description="DUF5648" evidence="2">
    <location>
        <begin position="506"/>
        <end position="646"/>
    </location>
</feature>